<dbReference type="PANTHER" id="PTHR30329">
    <property type="entry name" value="STATOR ELEMENT OF FLAGELLAR MOTOR COMPLEX"/>
    <property type="match status" value="1"/>
</dbReference>
<protein>
    <submittedName>
        <fullName evidence="7">Peptidoglycan-associated lipoprotein</fullName>
    </submittedName>
</protein>
<keyword evidence="5" id="KW-0732">Signal</keyword>
<feature type="chain" id="PRO_5027122796" evidence="5">
    <location>
        <begin position="27"/>
        <end position="342"/>
    </location>
</feature>
<evidence type="ECO:0000313" key="8">
    <source>
        <dbReference type="Proteomes" id="UP000503096"/>
    </source>
</evidence>
<dbReference type="AlphaFoldDB" id="A0A6M4H2X4"/>
<sequence>MNIPQFLKPAAWIAICAATVAGCASAPVNDALEAARVEVNAAAADPDVLARAPLELREAQGALDAGVNALRDRADREKVNHYAYLAQVRAQTARELARSRRATDDLAKAQSDVDRLRLAARTQEADAARAQAYQQSQAAQAARADAANATQQAANASQQARIASEQAQAATAQANMATQQARDERARADAAAAEAEQARLQARTLIIELQGKETERGLLVTLGDVLFATGEAVLLPNAASRMDKLAAFLNRFPEKTLLIEGYTDSVGGDSFNQGLSERRAESVRVALEARGVNAARMTTRGYGESFPVASNASTEGRSMNRRVEVVVSDESGRLRPRQASLR</sequence>
<feature type="domain" description="OmpA-like" evidence="6">
    <location>
        <begin position="214"/>
        <end position="331"/>
    </location>
</feature>
<evidence type="ECO:0000256" key="4">
    <source>
        <dbReference type="SAM" id="MobiDB-lite"/>
    </source>
</evidence>
<dbReference type="EMBL" id="CP053073">
    <property type="protein sequence ID" value="QJR13662.1"/>
    <property type="molecule type" value="Genomic_DNA"/>
</dbReference>
<comment type="subcellular location">
    <subcellularLocation>
        <location evidence="1">Cell outer membrane</location>
    </subcellularLocation>
</comment>
<organism evidence="7 8">
    <name type="scientific">Usitatibacter palustris</name>
    <dbReference type="NCBI Taxonomy" id="2732487"/>
    <lineage>
        <taxon>Bacteria</taxon>
        <taxon>Pseudomonadati</taxon>
        <taxon>Pseudomonadota</taxon>
        <taxon>Betaproteobacteria</taxon>
        <taxon>Nitrosomonadales</taxon>
        <taxon>Usitatibacteraceae</taxon>
        <taxon>Usitatibacter</taxon>
    </lineage>
</organism>
<dbReference type="SUPFAM" id="SSF103088">
    <property type="entry name" value="OmpA-like"/>
    <property type="match status" value="1"/>
</dbReference>
<feature type="signal peptide" evidence="5">
    <location>
        <begin position="1"/>
        <end position="26"/>
    </location>
</feature>
<evidence type="ECO:0000313" key="7">
    <source>
        <dbReference type="EMBL" id="QJR13662.1"/>
    </source>
</evidence>
<dbReference type="Gene3D" id="3.30.1330.60">
    <property type="entry name" value="OmpA-like domain"/>
    <property type="match status" value="1"/>
</dbReference>
<dbReference type="PROSITE" id="PS01068">
    <property type="entry name" value="OMPA_1"/>
    <property type="match status" value="1"/>
</dbReference>
<dbReference type="Pfam" id="PF14346">
    <property type="entry name" value="DUF4398"/>
    <property type="match status" value="1"/>
</dbReference>
<dbReference type="KEGG" id="upl:DSM104440_00448"/>
<evidence type="ECO:0000256" key="1">
    <source>
        <dbReference type="ARBA" id="ARBA00004442"/>
    </source>
</evidence>
<proteinExistence type="predicted"/>
<dbReference type="RefSeq" id="WP_171160414.1">
    <property type="nucleotide sequence ID" value="NZ_CP053073.1"/>
</dbReference>
<evidence type="ECO:0000256" key="2">
    <source>
        <dbReference type="ARBA" id="ARBA00023136"/>
    </source>
</evidence>
<dbReference type="Pfam" id="PF00691">
    <property type="entry name" value="OmpA"/>
    <property type="match status" value="1"/>
</dbReference>
<dbReference type="InterPro" id="IPR006690">
    <property type="entry name" value="OMPA-like_CS"/>
</dbReference>
<gene>
    <name evidence="7" type="primary">pal_1</name>
    <name evidence="7" type="ORF">DSM104440_00448</name>
</gene>
<feature type="compositionally biased region" description="Low complexity" evidence="4">
    <location>
        <begin position="165"/>
        <end position="180"/>
    </location>
</feature>
<keyword evidence="2 3" id="KW-0472">Membrane</keyword>
<dbReference type="InParanoid" id="A0A6M4H2X4"/>
<dbReference type="PANTHER" id="PTHR30329:SF20">
    <property type="entry name" value="EXPORTED PROTEIN"/>
    <property type="match status" value="1"/>
</dbReference>
<dbReference type="CDD" id="cd07185">
    <property type="entry name" value="OmpA_C-like"/>
    <property type="match status" value="1"/>
</dbReference>
<evidence type="ECO:0000259" key="6">
    <source>
        <dbReference type="PROSITE" id="PS51123"/>
    </source>
</evidence>
<evidence type="ECO:0000256" key="5">
    <source>
        <dbReference type="SAM" id="SignalP"/>
    </source>
</evidence>
<dbReference type="Proteomes" id="UP000503096">
    <property type="component" value="Chromosome"/>
</dbReference>
<dbReference type="PRINTS" id="PR01021">
    <property type="entry name" value="OMPADOMAIN"/>
</dbReference>
<keyword evidence="7" id="KW-0449">Lipoprotein</keyword>
<dbReference type="GO" id="GO:0009279">
    <property type="term" value="C:cell outer membrane"/>
    <property type="evidence" value="ECO:0007669"/>
    <property type="project" value="UniProtKB-SubCell"/>
</dbReference>
<dbReference type="PROSITE" id="PS51123">
    <property type="entry name" value="OMPA_2"/>
    <property type="match status" value="1"/>
</dbReference>
<dbReference type="InterPro" id="IPR006664">
    <property type="entry name" value="OMP_bac"/>
</dbReference>
<name>A0A6M4H2X4_9PROT</name>
<dbReference type="InterPro" id="IPR006665">
    <property type="entry name" value="OmpA-like"/>
</dbReference>
<dbReference type="InterPro" id="IPR025511">
    <property type="entry name" value="DUF4398"/>
</dbReference>
<dbReference type="InterPro" id="IPR036737">
    <property type="entry name" value="OmpA-like_sf"/>
</dbReference>
<accession>A0A6M4H2X4</accession>
<feature type="region of interest" description="Disordered" evidence="4">
    <location>
        <begin position="165"/>
        <end position="192"/>
    </location>
</feature>
<keyword evidence="8" id="KW-1185">Reference proteome</keyword>
<evidence type="ECO:0000256" key="3">
    <source>
        <dbReference type="PROSITE-ProRule" id="PRU00473"/>
    </source>
</evidence>
<dbReference type="InterPro" id="IPR050330">
    <property type="entry name" value="Bact_OuterMem_StrucFunc"/>
</dbReference>
<reference evidence="7 8" key="1">
    <citation type="submission" date="2020-04" db="EMBL/GenBank/DDBJ databases">
        <title>Usitatibacter rugosus gen. nov., sp. nov. and Usitatibacter palustris sp. nov., novel members of Usitatibacteraceae fam. nov. within the order Nitrosomonadales isolated from soil.</title>
        <authorList>
            <person name="Huber K.J."/>
            <person name="Neumann-Schaal M."/>
            <person name="Geppert A."/>
            <person name="Luckner M."/>
            <person name="Wanner G."/>
            <person name="Overmann J."/>
        </authorList>
    </citation>
    <scope>NUCLEOTIDE SEQUENCE [LARGE SCALE GENOMIC DNA]</scope>
    <source>
        <strain evidence="7 8">Swamp67</strain>
    </source>
</reference>